<dbReference type="SUPFAM" id="SSF55347">
    <property type="entry name" value="Glyceraldehyde-3-phosphate dehydrogenase-like, C-terminal domain"/>
    <property type="match status" value="1"/>
</dbReference>
<accession>A0A1G7YQ50</accession>
<dbReference type="RefSeq" id="WP_091167691.1">
    <property type="nucleotide sequence ID" value="NZ_FNCG01000006.1"/>
</dbReference>
<dbReference type="STRING" id="551996.SAMN05192573_10614"/>
<dbReference type="AlphaFoldDB" id="A0A1G7YQ50"/>
<keyword evidence="2" id="KW-0560">Oxidoreductase</keyword>
<gene>
    <name evidence="4" type="ORF">SAMN05192573_10614</name>
</gene>
<evidence type="ECO:0000313" key="4">
    <source>
        <dbReference type="EMBL" id="SDG98436.1"/>
    </source>
</evidence>
<reference evidence="5" key="1">
    <citation type="submission" date="2016-10" db="EMBL/GenBank/DDBJ databases">
        <authorList>
            <person name="Varghese N."/>
            <person name="Submissions S."/>
        </authorList>
    </citation>
    <scope>NUCLEOTIDE SEQUENCE [LARGE SCALE GENOMIC DNA]</scope>
    <source>
        <strain evidence="5">Gh-67</strain>
    </source>
</reference>
<organism evidence="4 5">
    <name type="scientific">Mucilaginibacter gossypii</name>
    <dbReference type="NCBI Taxonomy" id="551996"/>
    <lineage>
        <taxon>Bacteria</taxon>
        <taxon>Pseudomonadati</taxon>
        <taxon>Bacteroidota</taxon>
        <taxon>Sphingobacteriia</taxon>
        <taxon>Sphingobacteriales</taxon>
        <taxon>Sphingobacteriaceae</taxon>
        <taxon>Mucilaginibacter</taxon>
    </lineage>
</organism>
<dbReference type="Proteomes" id="UP000199705">
    <property type="component" value="Unassembled WGS sequence"/>
</dbReference>
<evidence type="ECO:0000256" key="1">
    <source>
        <dbReference type="ARBA" id="ARBA00010928"/>
    </source>
</evidence>
<dbReference type="PANTHER" id="PTHR42840:SF3">
    <property type="entry name" value="BINDING ROSSMANN FOLD OXIDOREDUCTASE, PUTATIVE (AFU_ORTHOLOGUE AFUA_2G10240)-RELATED"/>
    <property type="match status" value="1"/>
</dbReference>
<feature type="domain" description="Gfo/Idh/MocA-like oxidoreductase N-terminal" evidence="3">
    <location>
        <begin position="9"/>
        <end position="103"/>
    </location>
</feature>
<dbReference type="GO" id="GO:0016491">
    <property type="term" value="F:oxidoreductase activity"/>
    <property type="evidence" value="ECO:0007669"/>
    <property type="project" value="UniProtKB-KW"/>
</dbReference>
<dbReference type="Gene3D" id="3.40.50.720">
    <property type="entry name" value="NAD(P)-binding Rossmann-like Domain"/>
    <property type="match status" value="1"/>
</dbReference>
<dbReference type="InterPro" id="IPR036291">
    <property type="entry name" value="NAD(P)-bd_dom_sf"/>
</dbReference>
<dbReference type="Pfam" id="PF01408">
    <property type="entry name" value="GFO_IDH_MocA"/>
    <property type="match status" value="1"/>
</dbReference>
<dbReference type="GO" id="GO:0000166">
    <property type="term" value="F:nucleotide binding"/>
    <property type="evidence" value="ECO:0007669"/>
    <property type="project" value="InterPro"/>
</dbReference>
<dbReference type="PANTHER" id="PTHR42840">
    <property type="entry name" value="NAD(P)-BINDING ROSSMANN-FOLD SUPERFAMILY PROTEIN-RELATED"/>
    <property type="match status" value="1"/>
</dbReference>
<comment type="similarity">
    <text evidence="1">Belongs to the Gfo/Idh/MocA family.</text>
</comment>
<dbReference type="Gene3D" id="3.30.360.10">
    <property type="entry name" value="Dihydrodipicolinate Reductase, domain 2"/>
    <property type="match status" value="1"/>
</dbReference>
<name>A0A1G7YQ50_9SPHI</name>
<sequence>MIDHSNKIVKVGIVGSGFAADFHYNVIKRVYCANLQIAGAFSTNSLRLKAFTTARGIKSLPTLDSLIEICDVLHICTPPSTHEELVINVLKKGKHAIVEKPFTGYFGDGSDNFNGDLFSRNDGLTLALNSIENMLSAEQASKGKIMYAENWIYAPAIQKEKELIEKTGAQIPWIQAQQSHSGSHSLAYGKWKLSGGGSLIGKGSHPLAASIYLKKIEGIKRNGRPIRPKEVSARTHAITRMPSFKNEGYLKDMYEDVEDYAIVHLVFDDGTIADITACELLHGGVKNYVEVHANNHRTICNIAPNNAMQTYNPSDSNFADIYVVEKTRTKQGWSFISPDEAWFNGYQQEMEAFYQTVISGEPIESDSQLAADVITTIYTAYLSAELQGKSVPISLTRR</sequence>
<evidence type="ECO:0000313" key="5">
    <source>
        <dbReference type="Proteomes" id="UP000199705"/>
    </source>
</evidence>
<protein>
    <submittedName>
        <fullName evidence="4">Predicted dehydrogenase</fullName>
    </submittedName>
</protein>
<proteinExistence type="inferred from homology"/>
<keyword evidence="5" id="KW-1185">Reference proteome</keyword>
<evidence type="ECO:0000259" key="3">
    <source>
        <dbReference type="Pfam" id="PF01408"/>
    </source>
</evidence>
<evidence type="ECO:0000256" key="2">
    <source>
        <dbReference type="ARBA" id="ARBA00023002"/>
    </source>
</evidence>
<dbReference type="SUPFAM" id="SSF51735">
    <property type="entry name" value="NAD(P)-binding Rossmann-fold domains"/>
    <property type="match status" value="1"/>
</dbReference>
<dbReference type="InterPro" id="IPR000683">
    <property type="entry name" value="Gfo/Idh/MocA-like_OxRdtase_N"/>
</dbReference>
<dbReference type="EMBL" id="FNCG01000006">
    <property type="protein sequence ID" value="SDG98436.1"/>
    <property type="molecule type" value="Genomic_DNA"/>
</dbReference>